<organism evidence="1 2">
    <name type="scientific">Rhizobium grahamii CCGE 502</name>
    <dbReference type="NCBI Taxonomy" id="990285"/>
    <lineage>
        <taxon>Bacteria</taxon>
        <taxon>Pseudomonadati</taxon>
        <taxon>Pseudomonadota</taxon>
        <taxon>Alphaproteobacteria</taxon>
        <taxon>Hyphomicrobiales</taxon>
        <taxon>Rhizobiaceae</taxon>
        <taxon>Rhizobium/Agrobacterium group</taxon>
        <taxon>Rhizobium</taxon>
    </lineage>
</organism>
<evidence type="ECO:0000313" key="1">
    <source>
        <dbReference type="EMBL" id="EPE94900.1"/>
    </source>
</evidence>
<sequence length="111" mass="12410">MLHNKIVSESTRQVDTTHILAVKPMPLAGAGIWQRTGWKPSHAQFRLKDTKGIRIAGYHSLDVKPFDGLHDLQTDLDTAVGDNMERANHVGGLKECLAKIIPTSLWRERAM</sequence>
<dbReference type="EMBL" id="AEYE02000035">
    <property type="protein sequence ID" value="EPE94900.1"/>
    <property type="molecule type" value="Genomic_DNA"/>
</dbReference>
<keyword evidence="2" id="KW-1185">Reference proteome</keyword>
<evidence type="ECO:0000313" key="2">
    <source>
        <dbReference type="Proteomes" id="UP000014411"/>
    </source>
</evidence>
<protein>
    <submittedName>
        <fullName evidence="1">Uncharacterized protein</fullName>
    </submittedName>
</protein>
<geneLocation type="plasmid" evidence="1">
    <name>pRg502b</name>
</geneLocation>
<dbReference type="HOGENOM" id="CLU_2156316_0_0_5"/>
<proteinExistence type="predicted"/>
<reference evidence="1 2" key="1">
    <citation type="journal article" date="2012" name="J. Bacteriol.">
        <title>Genome sequence of Rhizobium grahamii CCGE502, a broad-host-range symbiont with low nodulation competitiveness in Phaseolus vulgaris.</title>
        <authorList>
            <person name="Althabegoiti M.J."/>
            <person name="Lozano L."/>
            <person name="Torres-Tejerizo G."/>
            <person name="Ormeno-Orrillo E."/>
            <person name="Rogel M.A."/>
            <person name="Gonzalez V."/>
            <person name="Martinez-Romero E."/>
        </authorList>
    </citation>
    <scope>NUCLEOTIDE SEQUENCE [LARGE SCALE GENOMIC DNA]</scope>
    <source>
        <strain evidence="1 2">CCGE 502</strain>
        <plasmid evidence="1">pRg502b</plasmid>
    </source>
</reference>
<gene>
    <name evidence="1" type="ORF">RGCCGE502_30398</name>
</gene>
<dbReference type="Proteomes" id="UP000014411">
    <property type="component" value="Unassembled WGS sequence"/>
</dbReference>
<comment type="caution">
    <text evidence="1">The sequence shown here is derived from an EMBL/GenBank/DDBJ whole genome shotgun (WGS) entry which is preliminary data.</text>
</comment>
<name>S3H9L7_9HYPH</name>
<dbReference type="AlphaFoldDB" id="S3H9L7"/>
<accession>S3H9L7</accession>
<keyword evidence="1" id="KW-0614">Plasmid</keyword>